<dbReference type="InterPro" id="IPR029058">
    <property type="entry name" value="AB_hydrolase_fold"/>
</dbReference>
<feature type="signal peptide" evidence="6">
    <location>
        <begin position="1"/>
        <end position="24"/>
    </location>
</feature>
<reference evidence="7 8" key="1">
    <citation type="submission" date="2013-07" db="EMBL/GenBank/DDBJ databases">
        <title>The Genome Sequence of Cryptococcus heveanensis BCC8398.</title>
        <authorList>
            <consortium name="The Broad Institute Genome Sequencing Platform"/>
            <person name="Cuomo C."/>
            <person name="Litvintseva A."/>
            <person name="Chen Y."/>
            <person name="Heitman J."/>
            <person name="Sun S."/>
            <person name="Springer D."/>
            <person name="Dromer F."/>
            <person name="Young S.K."/>
            <person name="Zeng Q."/>
            <person name="Gargeya S."/>
            <person name="Fitzgerald M."/>
            <person name="Abouelleil A."/>
            <person name="Alvarado L."/>
            <person name="Berlin A.M."/>
            <person name="Chapman S.B."/>
            <person name="Dewar J."/>
            <person name="Goldberg J."/>
            <person name="Griggs A."/>
            <person name="Gujja S."/>
            <person name="Hansen M."/>
            <person name="Howarth C."/>
            <person name="Imamovic A."/>
            <person name="Larimer J."/>
            <person name="McCowan C."/>
            <person name="Murphy C."/>
            <person name="Pearson M."/>
            <person name="Priest M."/>
            <person name="Roberts A."/>
            <person name="Saif S."/>
            <person name="Shea T."/>
            <person name="Sykes S."/>
            <person name="Wortman J."/>
            <person name="Nusbaum C."/>
            <person name="Birren B."/>
        </authorList>
    </citation>
    <scope>NUCLEOTIDE SEQUENCE [LARGE SCALE GENOMIC DNA]</scope>
    <source>
        <strain evidence="7 8">BCC8398</strain>
    </source>
</reference>
<keyword evidence="7" id="KW-0121">Carboxypeptidase</keyword>
<keyword evidence="4" id="KW-0378">Hydrolase</keyword>
<evidence type="ECO:0000256" key="3">
    <source>
        <dbReference type="ARBA" id="ARBA00022729"/>
    </source>
</evidence>
<evidence type="ECO:0000313" key="8">
    <source>
        <dbReference type="Proteomes" id="UP000092666"/>
    </source>
</evidence>
<dbReference type="AlphaFoldDB" id="A0A1B9GXF8"/>
<keyword evidence="8" id="KW-1185">Reference proteome</keyword>
<name>A0A1B9GXF8_9TREE</name>
<dbReference type="SUPFAM" id="SSF53474">
    <property type="entry name" value="alpha/beta-Hydrolases"/>
    <property type="match status" value="1"/>
</dbReference>
<dbReference type="GO" id="GO:0070008">
    <property type="term" value="F:serine-type exopeptidase activity"/>
    <property type="evidence" value="ECO:0007669"/>
    <property type="project" value="InterPro"/>
</dbReference>
<dbReference type="GO" id="GO:0008239">
    <property type="term" value="F:dipeptidyl-peptidase activity"/>
    <property type="evidence" value="ECO:0007669"/>
    <property type="project" value="TreeGrafter"/>
</dbReference>
<evidence type="ECO:0000256" key="5">
    <source>
        <dbReference type="ARBA" id="ARBA00023180"/>
    </source>
</evidence>
<dbReference type="Gene3D" id="3.40.50.1820">
    <property type="entry name" value="alpha/beta hydrolase"/>
    <property type="match status" value="2"/>
</dbReference>
<sequence length="622" mass="69398">MIAFTSTLLLLSVLAATSIEPTLASSSISIDKRLDCRAKLDSSLHRELLLNGRPQIGLWKALLKQQKIQHEAKEVEEALFSTDQHLQLQLPLQSTTTTSRPQSKAHSKFGPHCFPQKISHFDDAVNGTFCQRYWIDASSYKEGGPVFLLDGGETSGADRVPFLEQGILQILSNATGGIGIVLEHRYYGDSVPVESFSTDDLRFLNNAEAMEDSANLIRNFKPPSSVLSVEDGALHPNNTAWIYYGGSYAGARAAHMRVQYPHLVWGAIASSAVTHAQINFPEYYDPIQRYAPEECITTLQQAILIIDSLLNHPEPIPTLLKGVFGLSELAGNDDFADVIQAPLGYWQAKNWDPKVGSTHFYEFCDALTAGGAGSKLGLIRIPASIVNYGAYIKQASLQGHPASDIEECFGSQDDTKFQETDLEQTWRLWLFQVCTQWGYFMPAPAEGLPRIVSNQLTLDYTSKVCKQAFPPGKHFTVPIWPDVAEVNNRGDYGIEYERLAFIDGDRDPWRPMTPQSDWAPKRNSSVSKPVHLIFDGVHHYDEADLDGGLATLAYGPARDDMLNTVDADSFLNPLRQKNGLADHSKEPFRIRDVHQLEKNFVGEWVAQFADEKQKREKEKVEE</sequence>
<keyword evidence="3 6" id="KW-0732">Signal</keyword>
<protein>
    <submittedName>
        <fullName evidence="7">Serine carboxypeptidase</fullName>
    </submittedName>
</protein>
<proteinExistence type="inferred from homology"/>
<keyword evidence="2" id="KW-0645">Protease</keyword>
<dbReference type="Pfam" id="PF05577">
    <property type="entry name" value="Peptidase_S28"/>
    <property type="match status" value="1"/>
</dbReference>
<dbReference type="Proteomes" id="UP000092666">
    <property type="component" value="Unassembled WGS sequence"/>
</dbReference>
<dbReference type="InterPro" id="IPR008758">
    <property type="entry name" value="Peptidase_S28"/>
</dbReference>
<accession>A0A1B9GXF8</accession>
<evidence type="ECO:0000313" key="7">
    <source>
        <dbReference type="EMBL" id="OCF35690.1"/>
    </source>
</evidence>
<dbReference type="GO" id="GO:0006508">
    <property type="term" value="P:proteolysis"/>
    <property type="evidence" value="ECO:0007669"/>
    <property type="project" value="UniProtKB-KW"/>
</dbReference>
<evidence type="ECO:0000256" key="4">
    <source>
        <dbReference type="ARBA" id="ARBA00022801"/>
    </source>
</evidence>
<gene>
    <name evidence="7" type="ORF">I316_02745</name>
</gene>
<keyword evidence="5" id="KW-0325">Glycoprotein</keyword>
<evidence type="ECO:0000256" key="1">
    <source>
        <dbReference type="ARBA" id="ARBA00011079"/>
    </source>
</evidence>
<dbReference type="PANTHER" id="PTHR11010">
    <property type="entry name" value="PROTEASE S28 PRO-X CARBOXYPEPTIDASE-RELATED"/>
    <property type="match status" value="1"/>
</dbReference>
<feature type="chain" id="PRO_5008627411" evidence="6">
    <location>
        <begin position="25"/>
        <end position="622"/>
    </location>
</feature>
<organism evidence="7 8">
    <name type="scientific">Kwoniella heveanensis BCC8398</name>
    <dbReference type="NCBI Taxonomy" id="1296120"/>
    <lineage>
        <taxon>Eukaryota</taxon>
        <taxon>Fungi</taxon>
        <taxon>Dikarya</taxon>
        <taxon>Basidiomycota</taxon>
        <taxon>Agaricomycotina</taxon>
        <taxon>Tremellomycetes</taxon>
        <taxon>Tremellales</taxon>
        <taxon>Cryptococcaceae</taxon>
        <taxon>Kwoniella</taxon>
    </lineage>
</organism>
<dbReference type="EMBL" id="KI669498">
    <property type="protein sequence ID" value="OCF35690.1"/>
    <property type="molecule type" value="Genomic_DNA"/>
</dbReference>
<dbReference type="OrthoDB" id="2130629at2759"/>
<evidence type="ECO:0000256" key="2">
    <source>
        <dbReference type="ARBA" id="ARBA00022670"/>
    </source>
</evidence>
<comment type="similarity">
    <text evidence="1">Belongs to the peptidase S28 family.</text>
</comment>
<dbReference type="GO" id="GO:0004180">
    <property type="term" value="F:carboxypeptidase activity"/>
    <property type="evidence" value="ECO:0007669"/>
    <property type="project" value="UniProtKB-KW"/>
</dbReference>
<dbReference type="FunFam" id="3.40.50.1820:FF:000368">
    <property type="entry name" value="Unplaced genomic scaffold supercont2.8, whole genome shotgun sequence"/>
    <property type="match status" value="1"/>
</dbReference>
<reference evidence="8" key="2">
    <citation type="submission" date="2013-12" db="EMBL/GenBank/DDBJ databases">
        <title>Evolution of pathogenesis and genome organization in the Tremellales.</title>
        <authorList>
            <person name="Cuomo C."/>
            <person name="Litvintseva A."/>
            <person name="Heitman J."/>
            <person name="Chen Y."/>
            <person name="Sun S."/>
            <person name="Springer D."/>
            <person name="Dromer F."/>
            <person name="Young S."/>
            <person name="Zeng Q."/>
            <person name="Chapman S."/>
            <person name="Gujja S."/>
            <person name="Saif S."/>
            <person name="Birren B."/>
        </authorList>
    </citation>
    <scope>NUCLEOTIDE SEQUENCE [LARGE SCALE GENOMIC DNA]</scope>
    <source>
        <strain evidence="8">BCC8398</strain>
    </source>
</reference>
<dbReference type="PANTHER" id="PTHR11010:SF117">
    <property type="entry name" value="SERINE PROTEASE 16"/>
    <property type="match status" value="1"/>
</dbReference>
<evidence type="ECO:0000256" key="6">
    <source>
        <dbReference type="SAM" id="SignalP"/>
    </source>
</evidence>